<name>A0AAV4QIV6_9ARAC</name>
<accession>A0AAV4QIV6</accession>
<sequence>MDATLKGNVAVEQLRCFERLQNAVEWLILLPLTPSLSASGTKVECRFLQECWHKQAEHINQIFNLFAHSDDIAEGRVNEFTPYTLEGCKFTGVVCKSNRAFQFNT</sequence>
<reference evidence="1 2" key="1">
    <citation type="submission" date="2021-06" db="EMBL/GenBank/DDBJ databases">
        <title>Caerostris darwini draft genome.</title>
        <authorList>
            <person name="Kono N."/>
            <person name="Arakawa K."/>
        </authorList>
    </citation>
    <scope>NUCLEOTIDE SEQUENCE [LARGE SCALE GENOMIC DNA]</scope>
</reference>
<evidence type="ECO:0000313" key="1">
    <source>
        <dbReference type="EMBL" id="GIY08774.1"/>
    </source>
</evidence>
<evidence type="ECO:0000313" key="2">
    <source>
        <dbReference type="Proteomes" id="UP001054837"/>
    </source>
</evidence>
<gene>
    <name evidence="1" type="ORF">CDAR_24421</name>
</gene>
<dbReference type="Proteomes" id="UP001054837">
    <property type="component" value="Unassembled WGS sequence"/>
</dbReference>
<keyword evidence="2" id="KW-1185">Reference proteome</keyword>
<organism evidence="1 2">
    <name type="scientific">Caerostris darwini</name>
    <dbReference type="NCBI Taxonomy" id="1538125"/>
    <lineage>
        <taxon>Eukaryota</taxon>
        <taxon>Metazoa</taxon>
        <taxon>Ecdysozoa</taxon>
        <taxon>Arthropoda</taxon>
        <taxon>Chelicerata</taxon>
        <taxon>Arachnida</taxon>
        <taxon>Araneae</taxon>
        <taxon>Araneomorphae</taxon>
        <taxon>Entelegynae</taxon>
        <taxon>Araneoidea</taxon>
        <taxon>Araneidae</taxon>
        <taxon>Caerostris</taxon>
    </lineage>
</organism>
<dbReference type="EMBL" id="BPLQ01004544">
    <property type="protein sequence ID" value="GIY08774.1"/>
    <property type="molecule type" value="Genomic_DNA"/>
</dbReference>
<protein>
    <submittedName>
        <fullName evidence="1">Uncharacterized protein</fullName>
    </submittedName>
</protein>
<comment type="caution">
    <text evidence="1">The sequence shown here is derived from an EMBL/GenBank/DDBJ whole genome shotgun (WGS) entry which is preliminary data.</text>
</comment>
<proteinExistence type="predicted"/>
<dbReference type="AlphaFoldDB" id="A0AAV4QIV6"/>